<keyword evidence="1" id="KW-0472">Membrane</keyword>
<evidence type="ECO:0000256" key="1">
    <source>
        <dbReference type="SAM" id="Phobius"/>
    </source>
</evidence>
<protein>
    <recommendedName>
        <fullName evidence="4">Transmembrane protein</fullName>
    </recommendedName>
</protein>
<comment type="caution">
    <text evidence="2">The sequence shown here is derived from an EMBL/GenBank/DDBJ whole genome shotgun (WGS) entry which is preliminary data.</text>
</comment>
<organism evidence="2 3">
    <name type="scientific">Stenotrophomonas maltophilia</name>
    <name type="common">Pseudomonas maltophilia</name>
    <name type="synonym">Xanthomonas maltophilia</name>
    <dbReference type="NCBI Taxonomy" id="40324"/>
    <lineage>
        <taxon>Bacteria</taxon>
        <taxon>Pseudomonadati</taxon>
        <taxon>Pseudomonadota</taxon>
        <taxon>Gammaproteobacteria</taxon>
        <taxon>Lysobacterales</taxon>
        <taxon>Lysobacteraceae</taxon>
        <taxon>Stenotrophomonas</taxon>
        <taxon>Stenotrophomonas maltophilia group</taxon>
    </lineage>
</organism>
<evidence type="ECO:0000313" key="3">
    <source>
        <dbReference type="Proteomes" id="UP000616785"/>
    </source>
</evidence>
<dbReference type="Proteomes" id="UP000616785">
    <property type="component" value="Unassembled WGS sequence"/>
</dbReference>
<proteinExistence type="predicted"/>
<keyword evidence="1" id="KW-1133">Transmembrane helix</keyword>
<feature type="transmembrane region" description="Helical" evidence="1">
    <location>
        <begin position="6"/>
        <end position="24"/>
    </location>
</feature>
<feature type="transmembrane region" description="Helical" evidence="1">
    <location>
        <begin position="70"/>
        <end position="89"/>
    </location>
</feature>
<evidence type="ECO:0008006" key="4">
    <source>
        <dbReference type="Google" id="ProtNLM"/>
    </source>
</evidence>
<dbReference type="AlphaFoldDB" id="A0AA41CC97"/>
<dbReference type="EMBL" id="JADUNO010000015">
    <property type="protein sequence ID" value="MBH1639187.1"/>
    <property type="molecule type" value="Genomic_DNA"/>
</dbReference>
<feature type="transmembrane region" description="Helical" evidence="1">
    <location>
        <begin position="96"/>
        <end position="115"/>
    </location>
</feature>
<evidence type="ECO:0000313" key="2">
    <source>
        <dbReference type="EMBL" id="MBH1639187.1"/>
    </source>
</evidence>
<feature type="transmembrane region" description="Helical" evidence="1">
    <location>
        <begin position="44"/>
        <end position="64"/>
    </location>
</feature>
<keyword evidence="1" id="KW-0812">Transmembrane</keyword>
<name>A0AA41CC97_STEMA</name>
<gene>
    <name evidence="2" type="ORF">I5U57_06975</name>
</gene>
<accession>A0AA41CC97</accession>
<sequence length="132" mass="14538">MLLRGSPLLIALLHLLVALLYWALIPLGMNGYRDHFGFTSHRDIGLGIAQFYLFWMFIGAQPLIAVLRPLFAKLLVLAIPLAFATWTLMHNHPLRLLYFTVGPGLLALAAIAISVRHASRSHLPTTTGTADA</sequence>
<reference evidence="2" key="1">
    <citation type="submission" date="2020-11" db="EMBL/GenBank/DDBJ databases">
        <title>Enhanced detection system for hospital associated transmission using whole genome sequencing surveillance.</title>
        <authorList>
            <person name="Harrison L.H."/>
            <person name="Van Tyne D."/>
            <person name="Marsh J.W."/>
            <person name="Griffith M.P."/>
            <person name="Snyder D.J."/>
            <person name="Cooper V.S."/>
            <person name="Mustapha M."/>
        </authorList>
    </citation>
    <scope>NUCLEOTIDE SEQUENCE</scope>
    <source>
        <strain evidence="2">STEN00092</strain>
    </source>
</reference>